<dbReference type="InterPro" id="IPR004332">
    <property type="entry name" value="Transposase_MuDR"/>
</dbReference>
<dbReference type="RefSeq" id="XP_015947829.1">
    <property type="nucleotide sequence ID" value="XM_016092343.1"/>
</dbReference>
<accession>A0A6P4CAS7</accession>
<dbReference type="Pfam" id="PF03108">
    <property type="entry name" value="DBD_Tnp_Mut"/>
    <property type="match status" value="1"/>
</dbReference>
<keyword evidence="3" id="KW-1185">Reference proteome</keyword>
<reference evidence="4" key="2">
    <citation type="submission" date="2025-08" db="UniProtKB">
        <authorList>
            <consortium name="RefSeq"/>
        </authorList>
    </citation>
    <scope>IDENTIFICATION</scope>
    <source>
        <tissue evidence="4">Whole plant</tissue>
    </source>
</reference>
<feature type="region of interest" description="Disordered" evidence="1">
    <location>
        <begin position="62"/>
        <end position="166"/>
    </location>
</feature>
<sequence>MQILFHCQRNFSEVRIHELYAKFENGFDSSGASALNPQSMTVGGASTSMPVVAAGGPLAEPPSVPRVATRSPGLIPRLFGEGELDHVENEMREDDPENESDHILGDTEEDTPRTPPACRGPSSSGSGQQLPHFSTLNLEAIGQHPDIDPTSRSQGLHKENPSGDFQIGQSFQTKEEVVLSVKDYSIRRGVQYRVMESNHLKFHGRCKEFGNGCTWLIRITLRQRKVITIKVLQEATEATYGFRPSYRKVWMEKQKAVAQIYGD</sequence>
<dbReference type="AlphaFoldDB" id="A0A6P4CAS7"/>
<organism evidence="3 4">
    <name type="scientific">Arachis duranensis</name>
    <name type="common">Wild peanut</name>
    <dbReference type="NCBI Taxonomy" id="130453"/>
    <lineage>
        <taxon>Eukaryota</taxon>
        <taxon>Viridiplantae</taxon>
        <taxon>Streptophyta</taxon>
        <taxon>Embryophyta</taxon>
        <taxon>Tracheophyta</taxon>
        <taxon>Spermatophyta</taxon>
        <taxon>Magnoliopsida</taxon>
        <taxon>eudicotyledons</taxon>
        <taxon>Gunneridae</taxon>
        <taxon>Pentapetalae</taxon>
        <taxon>rosids</taxon>
        <taxon>fabids</taxon>
        <taxon>Fabales</taxon>
        <taxon>Fabaceae</taxon>
        <taxon>Papilionoideae</taxon>
        <taxon>50 kb inversion clade</taxon>
        <taxon>dalbergioids sensu lato</taxon>
        <taxon>Dalbergieae</taxon>
        <taxon>Pterocarpus clade</taxon>
        <taxon>Arachis</taxon>
    </lineage>
</organism>
<evidence type="ECO:0000259" key="2">
    <source>
        <dbReference type="Pfam" id="PF03108"/>
    </source>
</evidence>
<reference evidence="3" key="1">
    <citation type="journal article" date="2016" name="Nat. Genet.">
        <title>The genome sequences of Arachis duranensis and Arachis ipaensis, the diploid ancestors of cultivated peanut.</title>
        <authorList>
            <person name="Bertioli D.J."/>
            <person name="Cannon S.B."/>
            <person name="Froenicke L."/>
            <person name="Huang G."/>
            <person name="Farmer A.D."/>
            <person name="Cannon E.K."/>
            <person name="Liu X."/>
            <person name="Gao D."/>
            <person name="Clevenger J."/>
            <person name="Dash S."/>
            <person name="Ren L."/>
            <person name="Moretzsohn M.C."/>
            <person name="Shirasawa K."/>
            <person name="Huang W."/>
            <person name="Vidigal B."/>
            <person name="Abernathy B."/>
            <person name="Chu Y."/>
            <person name="Niederhuth C.E."/>
            <person name="Umale P."/>
            <person name="Araujo A.C."/>
            <person name="Kozik A."/>
            <person name="Kim K.D."/>
            <person name="Burow M.D."/>
            <person name="Varshney R.K."/>
            <person name="Wang X."/>
            <person name="Zhang X."/>
            <person name="Barkley N."/>
            <person name="Guimaraes P.M."/>
            <person name="Isobe S."/>
            <person name="Guo B."/>
            <person name="Liao B."/>
            <person name="Stalker H.T."/>
            <person name="Schmitz R.J."/>
            <person name="Scheffler B.E."/>
            <person name="Leal-Bertioli S.C."/>
            <person name="Xun X."/>
            <person name="Jackson S.A."/>
            <person name="Michelmore R."/>
            <person name="Ozias-Akins P."/>
        </authorList>
    </citation>
    <scope>NUCLEOTIDE SEQUENCE [LARGE SCALE GENOMIC DNA]</scope>
    <source>
        <strain evidence="3">cv. V14167</strain>
    </source>
</reference>
<protein>
    <submittedName>
        <fullName evidence="4">Uncharacterized protein LOC107472813</fullName>
    </submittedName>
</protein>
<evidence type="ECO:0000313" key="4">
    <source>
        <dbReference type="RefSeq" id="XP_015947829.1"/>
    </source>
</evidence>
<dbReference type="Proteomes" id="UP000515211">
    <property type="component" value="Chromosome 1"/>
</dbReference>
<gene>
    <name evidence="4" type="primary">LOC107472813</name>
</gene>
<evidence type="ECO:0000313" key="3">
    <source>
        <dbReference type="Proteomes" id="UP000515211"/>
    </source>
</evidence>
<dbReference type="KEGG" id="adu:107472813"/>
<evidence type="ECO:0000256" key="1">
    <source>
        <dbReference type="SAM" id="MobiDB-lite"/>
    </source>
</evidence>
<proteinExistence type="predicted"/>
<dbReference type="GeneID" id="107472813"/>
<name>A0A6P4CAS7_ARADU</name>
<feature type="domain" description="Transposase MuDR plant" evidence="2">
    <location>
        <begin position="166"/>
        <end position="225"/>
    </location>
</feature>